<dbReference type="SMART" id="SM00391">
    <property type="entry name" value="MBD"/>
    <property type="match status" value="1"/>
</dbReference>
<dbReference type="STRING" id="76193.A0A194RD56"/>
<organism evidence="11 12">
    <name type="scientific">Papilio machaon</name>
    <name type="common">Old World swallowtail butterfly</name>
    <dbReference type="NCBI Taxonomy" id="76193"/>
    <lineage>
        <taxon>Eukaryota</taxon>
        <taxon>Metazoa</taxon>
        <taxon>Ecdysozoa</taxon>
        <taxon>Arthropoda</taxon>
        <taxon>Hexapoda</taxon>
        <taxon>Insecta</taxon>
        <taxon>Pterygota</taxon>
        <taxon>Neoptera</taxon>
        <taxon>Endopterygota</taxon>
        <taxon>Lepidoptera</taxon>
        <taxon>Glossata</taxon>
        <taxon>Ditrysia</taxon>
        <taxon>Papilionoidea</taxon>
        <taxon>Papilionidae</taxon>
        <taxon>Papilioninae</taxon>
        <taxon>Papilio</taxon>
    </lineage>
</organism>
<dbReference type="PANTHER" id="PTHR12396:SF0">
    <property type="entry name" value="METHYL-CPG BINDING DOMAIN PROTEIN-LIKE, ISOFORM C"/>
    <property type="match status" value="1"/>
</dbReference>
<evidence type="ECO:0000313" key="11">
    <source>
        <dbReference type="EMBL" id="KPJ15768.1"/>
    </source>
</evidence>
<dbReference type="Proteomes" id="UP000053240">
    <property type="component" value="Unassembled WGS sequence"/>
</dbReference>
<evidence type="ECO:0000256" key="5">
    <source>
        <dbReference type="ARBA" id="ARBA00023015"/>
    </source>
</evidence>
<dbReference type="CDD" id="cd01396">
    <property type="entry name" value="MeCP2_MBD"/>
    <property type="match status" value="1"/>
</dbReference>
<dbReference type="SUPFAM" id="SSF54171">
    <property type="entry name" value="DNA-binding domain"/>
    <property type="match status" value="1"/>
</dbReference>
<evidence type="ECO:0000256" key="1">
    <source>
        <dbReference type="ARBA" id="ARBA00004123"/>
    </source>
</evidence>
<keyword evidence="9" id="KW-0175">Coiled coil</keyword>
<dbReference type="GO" id="GO:0000122">
    <property type="term" value="P:negative regulation of transcription by RNA polymerase II"/>
    <property type="evidence" value="ECO:0007669"/>
    <property type="project" value="TreeGrafter"/>
</dbReference>
<dbReference type="Gene3D" id="3.30.890.10">
    <property type="entry name" value="Methyl-cpg-binding Protein 2, Chain A"/>
    <property type="match status" value="1"/>
</dbReference>
<keyword evidence="12" id="KW-1185">Reference proteome</keyword>
<dbReference type="FunCoup" id="A0A194RD56">
    <property type="interactions" value="728"/>
</dbReference>
<evidence type="ECO:0000256" key="6">
    <source>
        <dbReference type="ARBA" id="ARBA00023125"/>
    </source>
</evidence>
<accession>A0A194RD56</accession>
<dbReference type="GO" id="GO:0000118">
    <property type="term" value="C:histone deacetylase complex"/>
    <property type="evidence" value="ECO:0007669"/>
    <property type="project" value="UniProtKB-ARBA"/>
</dbReference>
<feature type="coiled-coil region" evidence="9">
    <location>
        <begin position="309"/>
        <end position="336"/>
    </location>
</feature>
<keyword evidence="4" id="KW-0597">Phosphoprotein</keyword>
<dbReference type="InterPro" id="IPR001739">
    <property type="entry name" value="Methyl_CpG_DNA-bd"/>
</dbReference>
<dbReference type="Pfam" id="PF01429">
    <property type="entry name" value="MBD"/>
    <property type="match status" value="1"/>
</dbReference>
<dbReference type="Pfam" id="PF16564">
    <property type="entry name" value="MBDa"/>
    <property type="match status" value="1"/>
</dbReference>
<dbReference type="InterPro" id="IPR016177">
    <property type="entry name" value="DNA-bd_dom_sf"/>
</dbReference>
<gene>
    <name evidence="11" type="ORF">RR48_09691</name>
</gene>
<dbReference type="InParanoid" id="A0A194RD56"/>
<dbReference type="PROSITE" id="PS50982">
    <property type="entry name" value="MBD"/>
    <property type="match status" value="1"/>
</dbReference>
<dbReference type="Pfam" id="PF14048">
    <property type="entry name" value="MBD_C"/>
    <property type="match status" value="2"/>
</dbReference>
<dbReference type="GO" id="GO:0006346">
    <property type="term" value="P:DNA methylation-dependent constitutive heterochromatin formation"/>
    <property type="evidence" value="ECO:0007669"/>
    <property type="project" value="TreeGrafter"/>
</dbReference>
<evidence type="ECO:0000313" key="12">
    <source>
        <dbReference type="Proteomes" id="UP000053240"/>
    </source>
</evidence>
<reference evidence="11 12" key="1">
    <citation type="journal article" date="2015" name="Nat. Commun.">
        <title>Outbred genome sequencing and CRISPR/Cas9 gene editing in butterflies.</title>
        <authorList>
            <person name="Li X."/>
            <person name="Fan D."/>
            <person name="Zhang W."/>
            <person name="Liu G."/>
            <person name="Zhang L."/>
            <person name="Zhao L."/>
            <person name="Fang X."/>
            <person name="Chen L."/>
            <person name="Dong Y."/>
            <person name="Chen Y."/>
            <person name="Ding Y."/>
            <person name="Zhao R."/>
            <person name="Feng M."/>
            <person name="Zhu Y."/>
            <person name="Feng Y."/>
            <person name="Jiang X."/>
            <person name="Zhu D."/>
            <person name="Xiang H."/>
            <person name="Feng X."/>
            <person name="Li S."/>
            <person name="Wang J."/>
            <person name="Zhang G."/>
            <person name="Kronforst M.R."/>
            <person name="Wang W."/>
        </authorList>
    </citation>
    <scope>NUCLEOTIDE SEQUENCE [LARGE SCALE GENOMIC DNA]</scope>
    <source>
        <strain evidence="11">Ya'a_city_454_Pm</strain>
        <tissue evidence="11">Whole body</tissue>
    </source>
</reference>
<dbReference type="FunFam" id="3.30.890.10:FF:000003">
    <property type="entry name" value="methyl-CpG-binding domain protein 2"/>
    <property type="match status" value="1"/>
</dbReference>
<protein>
    <submittedName>
        <fullName evidence="11">Methyl-CpG-binding domain protein 3</fullName>
    </submittedName>
</protein>
<comment type="subcellular location">
    <subcellularLocation>
        <location evidence="2">Chromosome</location>
    </subcellularLocation>
    <subcellularLocation>
        <location evidence="1">Nucleus</location>
    </subcellularLocation>
</comment>
<feature type="domain" description="MBD" evidence="10">
    <location>
        <begin position="5"/>
        <end position="73"/>
    </location>
</feature>
<keyword evidence="3" id="KW-0158">Chromosome</keyword>
<evidence type="ECO:0000259" key="10">
    <source>
        <dbReference type="PROSITE" id="PS50982"/>
    </source>
</evidence>
<keyword evidence="8" id="KW-0539">Nucleus</keyword>
<dbReference type="AlphaFoldDB" id="A0A194RD56"/>
<dbReference type="EMBL" id="KQ460325">
    <property type="protein sequence ID" value="KPJ15768.1"/>
    <property type="molecule type" value="Genomic_DNA"/>
</dbReference>
<evidence type="ECO:0000256" key="4">
    <source>
        <dbReference type="ARBA" id="ARBA00022553"/>
    </source>
</evidence>
<evidence type="ECO:0000256" key="9">
    <source>
        <dbReference type="SAM" id="Coils"/>
    </source>
</evidence>
<dbReference type="PANTHER" id="PTHR12396">
    <property type="entry name" value="METHYL-CPG BINDING PROTEIN, MBD"/>
    <property type="match status" value="1"/>
</dbReference>
<dbReference type="GO" id="GO:0008327">
    <property type="term" value="F:methyl-CpG binding"/>
    <property type="evidence" value="ECO:0007669"/>
    <property type="project" value="TreeGrafter"/>
</dbReference>
<evidence type="ECO:0000256" key="3">
    <source>
        <dbReference type="ARBA" id="ARBA00022454"/>
    </source>
</evidence>
<evidence type="ECO:0000256" key="2">
    <source>
        <dbReference type="ARBA" id="ARBA00004286"/>
    </source>
</evidence>
<proteinExistence type="predicted"/>
<dbReference type="InterPro" id="IPR025884">
    <property type="entry name" value="MeCpG-bd_2/3_C_dom"/>
</dbReference>
<evidence type="ECO:0000256" key="7">
    <source>
        <dbReference type="ARBA" id="ARBA00023163"/>
    </source>
</evidence>
<dbReference type="GO" id="GO:0000785">
    <property type="term" value="C:chromatin"/>
    <property type="evidence" value="ECO:0007669"/>
    <property type="project" value="UniProtKB-ARBA"/>
</dbReference>
<name>A0A194RD56_PAPMA</name>
<evidence type="ECO:0000256" key="8">
    <source>
        <dbReference type="ARBA" id="ARBA00023242"/>
    </source>
</evidence>
<keyword evidence="6" id="KW-0238">DNA-binding</keyword>
<keyword evidence="7" id="KW-0804">Transcription</keyword>
<keyword evidence="5" id="KW-0805">Transcription regulation</keyword>
<sequence length="337" mass="37262">MNISIERKRTDCSALPKGWQREEVLRKTGLSAGKVDVFYYSPTGKKFRSKPELVRYLGDSMDLSCFDFQQGQINTMLLCKTKKARAQFDYRGVRSDSSLVPPIRQTASIFKQPVTVYKTQESKVKTDLKQGTQEKPKQLFWEKRLENLTACDANGVIGTTTLPKYIKPLGPFTSDATTIQSLATALHVSSQPITGQTGSKQTIMENPGVFLNPEQPLIAAVTITKDDVRRQEERNLTACDANGVIGTTTLPKYIKPLGPFTSDATTIQSLATALHVSSQPITGQTGSKQTIMENPGVFLNPEQPLIAAVTITKDDVRRQEERVNRARQRLRAALAAA</sequence>
<dbReference type="InterPro" id="IPR032343">
    <property type="entry name" value="MBD2/MBD3_p55-bd"/>
</dbReference>